<keyword evidence="2" id="KW-0560">Oxidoreductase</keyword>
<dbReference type="CDD" id="cd05374">
    <property type="entry name" value="17beta-HSD-like_SDR_c"/>
    <property type="match status" value="1"/>
</dbReference>
<organism evidence="4 5">
    <name type="scientific">Rheinheimera riviphila</name>
    <dbReference type="NCBI Taxonomy" id="1834037"/>
    <lineage>
        <taxon>Bacteria</taxon>
        <taxon>Pseudomonadati</taxon>
        <taxon>Pseudomonadota</taxon>
        <taxon>Gammaproteobacteria</taxon>
        <taxon>Chromatiales</taxon>
        <taxon>Chromatiaceae</taxon>
        <taxon>Rheinheimera</taxon>
    </lineage>
</organism>
<dbReference type="Proteomes" id="UP000283077">
    <property type="component" value="Unassembled WGS sequence"/>
</dbReference>
<comment type="caution">
    <text evidence="4">The sequence shown here is derived from an EMBL/GenBank/DDBJ whole genome shotgun (WGS) entry which is preliminary data.</text>
</comment>
<dbReference type="OrthoDB" id="9810734at2"/>
<dbReference type="PANTHER" id="PTHR43976:SF16">
    <property type="entry name" value="SHORT-CHAIN DEHYDROGENASE_REDUCTASE FAMILY PROTEIN"/>
    <property type="match status" value="1"/>
</dbReference>
<dbReference type="InterPro" id="IPR036291">
    <property type="entry name" value="NAD(P)-bd_dom_sf"/>
</dbReference>
<dbReference type="Pfam" id="PF00106">
    <property type="entry name" value="adh_short"/>
    <property type="match status" value="1"/>
</dbReference>
<dbReference type="PRINTS" id="PR00080">
    <property type="entry name" value="SDRFAMILY"/>
</dbReference>
<dbReference type="InterPro" id="IPR051911">
    <property type="entry name" value="SDR_oxidoreductase"/>
</dbReference>
<dbReference type="InterPro" id="IPR020904">
    <property type="entry name" value="Sc_DH/Rdtase_CS"/>
</dbReference>
<name>A0A437R056_9GAMM</name>
<evidence type="ECO:0000256" key="2">
    <source>
        <dbReference type="ARBA" id="ARBA00023002"/>
    </source>
</evidence>
<evidence type="ECO:0000313" key="5">
    <source>
        <dbReference type="Proteomes" id="UP000283077"/>
    </source>
</evidence>
<dbReference type="SUPFAM" id="SSF51735">
    <property type="entry name" value="NAD(P)-binding Rossmann-fold domains"/>
    <property type="match status" value="1"/>
</dbReference>
<dbReference type="Gene3D" id="3.40.50.720">
    <property type="entry name" value="NAD(P)-binding Rossmann-like Domain"/>
    <property type="match status" value="1"/>
</dbReference>
<dbReference type="PANTHER" id="PTHR43976">
    <property type="entry name" value="SHORT CHAIN DEHYDROGENASE"/>
    <property type="match status" value="1"/>
</dbReference>
<evidence type="ECO:0000313" key="4">
    <source>
        <dbReference type="EMBL" id="RVU40129.1"/>
    </source>
</evidence>
<dbReference type="InterPro" id="IPR002347">
    <property type="entry name" value="SDR_fam"/>
</dbReference>
<proteinExistence type="inferred from homology"/>
<gene>
    <name evidence="4" type="ORF">EOE67_07725</name>
</gene>
<comment type="similarity">
    <text evidence="1 3">Belongs to the short-chain dehydrogenases/reductases (SDR) family.</text>
</comment>
<keyword evidence="5" id="KW-1185">Reference proteome</keyword>
<accession>A0A437R056</accession>
<dbReference type="EMBL" id="SACS01000006">
    <property type="protein sequence ID" value="RVU40129.1"/>
    <property type="molecule type" value="Genomic_DNA"/>
</dbReference>
<dbReference type="PRINTS" id="PR00081">
    <property type="entry name" value="GDHRDH"/>
</dbReference>
<dbReference type="AlphaFoldDB" id="A0A437R056"/>
<reference evidence="4 5" key="1">
    <citation type="submission" date="2019-01" db="EMBL/GenBank/DDBJ databases">
        <authorList>
            <person name="Chen W.-M."/>
        </authorList>
    </citation>
    <scope>NUCLEOTIDE SEQUENCE [LARGE SCALE GENOMIC DNA]</scope>
    <source>
        <strain evidence="4 5">KYPC3</strain>
    </source>
</reference>
<protein>
    <submittedName>
        <fullName evidence="4">SDR family oxidoreductase</fullName>
    </submittedName>
</protein>
<evidence type="ECO:0000256" key="3">
    <source>
        <dbReference type="RuleBase" id="RU000363"/>
    </source>
</evidence>
<sequence length="312" mass="34026">MHHAACTGITMSRKTIFITGTNSGFGKATVERFAKAGWQVAATVRNLATHRELFQEYPNVTLYALDVTDTLQVEAVAEAVIAKFGSVDVVVNNAGYCLMGPTETSSMEQIKRQFDTNVFGVFAVIKAFIPHFRSKSSGIFINLASASAQFNYPYIAGYGSSKWAVRGMTESLGIELAPYNIEVKAIYPGLHATGIFTKLDDGADVKNPGFAPYAKYFTTFLSAQSSISSVTAPDNIANEIFQAATRTKGRLHIISGGDAKLYSFLKAILPERMFQKMQLRALLHPLSPVEISFAKWLFGSNLAKLEVGKPKP</sequence>
<evidence type="ECO:0000256" key="1">
    <source>
        <dbReference type="ARBA" id="ARBA00006484"/>
    </source>
</evidence>
<dbReference type="GO" id="GO:0016491">
    <property type="term" value="F:oxidoreductase activity"/>
    <property type="evidence" value="ECO:0007669"/>
    <property type="project" value="UniProtKB-KW"/>
</dbReference>
<dbReference type="PROSITE" id="PS00061">
    <property type="entry name" value="ADH_SHORT"/>
    <property type="match status" value="1"/>
</dbReference>